<feature type="transmembrane region" description="Helical" evidence="1">
    <location>
        <begin position="143"/>
        <end position="164"/>
    </location>
</feature>
<keyword evidence="1" id="KW-0472">Membrane</keyword>
<gene>
    <name evidence="2" type="ORF">NEQG_02379</name>
</gene>
<protein>
    <submittedName>
        <fullName evidence="2">Uncharacterized protein</fullName>
    </submittedName>
</protein>
<accession>I3EE51</accession>
<dbReference type="Proteomes" id="UP000002872">
    <property type="component" value="Unassembled WGS sequence"/>
</dbReference>
<feature type="transmembrane region" description="Helical" evidence="1">
    <location>
        <begin position="111"/>
        <end position="131"/>
    </location>
</feature>
<name>I3EE51_NEMP3</name>
<dbReference type="AlphaFoldDB" id="I3EE51"/>
<evidence type="ECO:0000313" key="2">
    <source>
        <dbReference type="EMBL" id="EIJ87498.1"/>
    </source>
</evidence>
<feature type="transmembrane region" description="Helical" evidence="1">
    <location>
        <begin position="273"/>
        <end position="294"/>
    </location>
</feature>
<organism evidence="2 3">
    <name type="scientific">Nematocida parisii (strain ERTm3)</name>
    <name type="common">Nematode killer fungus</name>
    <dbReference type="NCBI Taxonomy" id="935791"/>
    <lineage>
        <taxon>Eukaryota</taxon>
        <taxon>Fungi</taxon>
        <taxon>Fungi incertae sedis</taxon>
        <taxon>Microsporidia</taxon>
        <taxon>Nematocida</taxon>
    </lineage>
</organism>
<feature type="transmembrane region" description="Helical" evidence="1">
    <location>
        <begin position="78"/>
        <end position="99"/>
    </location>
</feature>
<evidence type="ECO:0000256" key="1">
    <source>
        <dbReference type="SAM" id="Phobius"/>
    </source>
</evidence>
<dbReference type="OMA" id="EDIRCIN"/>
<keyword evidence="1" id="KW-1133">Transmembrane helix</keyword>
<dbReference type="HOGENOM" id="CLU_744125_0_0_1"/>
<keyword evidence="1" id="KW-0812">Transmembrane</keyword>
<dbReference type="EMBL" id="GL870882">
    <property type="protein sequence ID" value="EIJ87498.1"/>
    <property type="molecule type" value="Genomic_DNA"/>
</dbReference>
<dbReference type="OrthoDB" id="2189380at2759"/>
<feature type="transmembrane region" description="Helical" evidence="1">
    <location>
        <begin position="184"/>
        <end position="204"/>
    </location>
</feature>
<proteinExistence type="predicted"/>
<feature type="transmembrane region" description="Helical" evidence="1">
    <location>
        <begin position="224"/>
        <end position="244"/>
    </location>
</feature>
<keyword evidence="3" id="KW-1185">Reference proteome</keyword>
<dbReference type="InParanoid" id="I3EE51"/>
<dbReference type="VEuPathDB" id="MicrosporidiaDB:NEQG_02379"/>
<reference evidence="2" key="1">
    <citation type="submission" date="2011-01" db="EMBL/GenBank/DDBJ databases">
        <title>The Genome Sequence of Nematocida parisii strain ERTm3.</title>
        <authorList>
            <consortium name="The Broad Institute Genome Sequencing Platform"/>
            <consortium name="The Broad Institute Genome Sequencing Center for Infectious Disease"/>
            <person name="Cuomo C."/>
            <person name="Troemel E."/>
            <person name="Young S.K."/>
            <person name="Zeng Q."/>
            <person name="Gargeya S."/>
            <person name="Fitzgerald M."/>
            <person name="Haas B."/>
            <person name="Abouelleil A."/>
            <person name="Alvarado L."/>
            <person name="Arachchi H.M."/>
            <person name="Berlin A."/>
            <person name="Chapman S.B."/>
            <person name="Gearin G."/>
            <person name="Goldberg J."/>
            <person name="Griggs A."/>
            <person name="Gujja S."/>
            <person name="Hansen M."/>
            <person name="Heiman D."/>
            <person name="Howarth C."/>
            <person name="Larimer J."/>
            <person name="Lui A."/>
            <person name="MacDonald P.J.P."/>
            <person name="McCowen C."/>
            <person name="Montmayeur A."/>
            <person name="Murphy C."/>
            <person name="Neiman D."/>
            <person name="Pearson M."/>
            <person name="Priest M."/>
            <person name="Roberts A."/>
            <person name="Saif S."/>
            <person name="Shea T."/>
            <person name="Sisk P."/>
            <person name="Stolte C."/>
            <person name="Sykes S."/>
            <person name="Wortman J."/>
            <person name="Nusbaum C."/>
            <person name="Birren B."/>
        </authorList>
    </citation>
    <scope>NUCLEOTIDE SEQUENCE</scope>
    <source>
        <strain evidence="2">ERTm3</strain>
    </source>
</reference>
<sequence length="372" mass="42863">MVEENAKQPKFPKNKFVVDEYAVGINFCKHNKEVFVGDLPKDHPCRKEGNIFEEMSTYFVLPLIRDAFLWIFEFIRNLIHVGYMEVMYIITFLFYLNTYKVYSTQFHNSRLFMTIICDCIMYFPLIIAQVCHTSRNSGSQMQSVAYIIFAYAIVALPRGFLIFIENIKNALWSINVNTVGGTKVFYGIASVYSVFYGLTIALVIYMHENSFAVNWFKKKISDLYLRECAAGLVAFSIIRAMFLYTECLLDNNPYKKKNALSSEEEAARLRRTLFIAMVYMAVVIGSVSFIYTYYSIGRAARDTSIVEDIDTINFMASRIMCDPVALVAKIAKNTFSDFWVEVKTIFSEIADTFEKASSFIDLSYIYNPYAAM</sequence>
<evidence type="ECO:0000313" key="3">
    <source>
        <dbReference type="Proteomes" id="UP000002872"/>
    </source>
</evidence>